<feature type="domain" description="Insecticide toxin TcdB middle/N-terminal" evidence="7">
    <location>
        <begin position="793"/>
        <end position="916"/>
    </location>
</feature>
<evidence type="ECO:0000256" key="4">
    <source>
        <dbReference type="ARBA" id="ARBA00023026"/>
    </source>
</evidence>
<comment type="caution">
    <text evidence="8">The sequence shown here is derived from an EMBL/GenBank/DDBJ whole genome shotgun (WGS) entry which is preliminary data.</text>
</comment>
<dbReference type="Pfam" id="PF03534">
    <property type="entry name" value="SpvB"/>
    <property type="match status" value="1"/>
</dbReference>
<evidence type="ECO:0000256" key="3">
    <source>
        <dbReference type="ARBA" id="ARBA00022729"/>
    </source>
</evidence>
<keyword evidence="2" id="KW-0964">Secreted</keyword>
<dbReference type="PANTHER" id="PTHR32305">
    <property type="match status" value="1"/>
</dbReference>
<dbReference type="Gene3D" id="2.40.128.340">
    <property type="match status" value="1"/>
</dbReference>
<dbReference type="InterPro" id="IPR028994">
    <property type="entry name" value="Integrin_alpha_N"/>
</dbReference>
<keyword evidence="9" id="KW-1185">Reference proteome</keyword>
<keyword evidence="4" id="KW-0843">Virulence</keyword>
<feature type="region of interest" description="Disordered" evidence="5">
    <location>
        <begin position="40"/>
        <end position="118"/>
    </location>
</feature>
<gene>
    <name evidence="8" type="ORF">E9232_003393</name>
</gene>
<evidence type="ECO:0000256" key="6">
    <source>
        <dbReference type="SAM" id="SignalP"/>
    </source>
</evidence>
<evidence type="ECO:0000259" key="7">
    <source>
        <dbReference type="Pfam" id="PF12256"/>
    </source>
</evidence>
<dbReference type="InterPro" id="IPR006530">
    <property type="entry name" value="YD"/>
</dbReference>
<dbReference type="InterPro" id="IPR022045">
    <property type="entry name" value="TcdB_toxin_mid/N"/>
</dbReference>
<evidence type="ECO:0000256" key="1">
    <source>
        <dbReference type="ARBA" id="ARBA00004613"/>
    </source>
</evidence>
<dbReference type="SUPFAM" id="SSF69318">
    <property type="entry name" value="Integrin alpha N-terminal domain"/>
    <property type="match status" value="2"/>
</dbReference>
<keyword evidence="3 6" id="KW-0732">Signal</keyword>
<feature type="compositionally biased region" description="Low complexity" evidence="5">
    <location>
        <begin position="75"/>
        <end position="91"/>
    </location>
</feature>
<protein>
    <submittedName>
        <fullName evidence="8">YD repeat-containing protein</fullName>
    </submittedName>
</protein>
<feature type="region of interest" description="Disordered" evidence="5">
    <location>
        <begin position="1856"/>
        <end position="1875"/>
    </location>
</feature>
<reference evidence="8 9" key="1">
    <citation type="submission" date="2023-07" db="EMBL/GenBank/DDBJ databases">
        <title>Sorghum-associated microbial communities from plants grown in Nebraska, USA.</title>
        <authorList>
            <person name="Schachtman D."/>
        </authorList>
    </citation>
    <scope>NUCLEOTIDE SEQUENCE [LARGE SCALE GENOMIC DNA]</scope>
    <source>
        <strain evidence="8 9">584</strain>
    </source>
</reference>
<sequence length="1937" mass="210296">MTMRVGIRQRAGAAMRPAWRVMRATAASALVLAALSGSPGAWGQDEAPPPTDSSGPEILIPSTEPSVIEPGVSAETPPVEPSTEVETPSTEDVAQPEGEATPDSAAMTAAASASSDDPVTQQLTLPVLANEPPAASFNGSYTTSVPIDVPPFHGIEPKLSLVYDSSQGQKAGGLYAGFVGAGWRLSGIPDIVRASRVKGAPSFDGNLTDTTDVFLLDGQELVPCTASAVAAASASCRAGGTHTTRSESYRKIVSAGGGWQVYTPDGTRLTFVAVGKNEWAAPNYQASSNMKSGYRWLLSQVLDPHGNVVTYNYTCAAPTCYPTLISYNGVGVYFWWPAIPGGASQTRATGEGLMALGSQLRGNQIYVNERPNTDHLRLRAYDLKYQTSPSTGLQQLVSVQQFGNDFVWNGTSYDAPTKLPPWRFGYTNAPVGFEAKTYNFADADDSTLSYADVNGDARQDVVVMQVEHRDVDPSRETETIVDYCSIRVWQSVPGNNLQASAAPLDGEAFQCDSGKEHPNYSMRTADFDGDGRADIALVSSQRIAVWLSRGNGTSFQGAPSIQMAAPPVCSGPHDDQSCTYDSVDGGEIILGDFDGNGKVDIINKQKGRVYSWAANANAFANADLGIDLPNYGTVNVGLDLNGNGREDLMVRTCNPSGNFCIPDGHYRLYVDDAANGFNLQQRPSGNWPDQFSGSVTGDFNGDGATDFAGLKEPRNSRIRIALSGGNQVIEQQGLEPGGDCPEGGCHLFAGDFDGDGRSDLLISGLSEADGTVRLMYSRDNNQWAPSGWFSRNDIRSVGDFNGDGKADIVLDLGNGFQIMYSLAPDPNKPTTDLVSDLLKLVINPIGGTTEIHYTPSSAWGATAGTNLPFILQTVTSVTQNSGAGAVGTTGFTYSGGRWDATERRFLGFASATVTKPCSDGVCPSEVHDFMQSLASAGKPWRVRHFAGPSDQTSLLLEEREHYDEQNAPPYFSKNDRSDRLIWYGGTAHQAATERDIDYFGNVLNLREFGNVNGSGEDRVTTTTYNYNLGLYIVNLPSQQKLYDGPITGTQTLLRHTVNLYDGATGSGTLPTEGDLTMERRLIGSGWATRSFVYDTHGNRVLELQTVGSQTIQTQTEYDETYQLYPVRVTRSLSTGNHITSATIDPVCLKPKTTTDVNGQVSTWGYDALCRPTAVVKPGGDFVKWRYLSTGDINQQRVDVIRPGPNPTTDLWSSHRYDGFGRNFFTASASYDGTEANVIRVEREYDARGNLTAESEPAYDGEFHTWGTAPRTVYRYDALDREASRTLPHDPNESGQSYSTYYGLNDNLESFDWVATFDPLVRKKSAIRRDAFGNTVATEQYLGANLRGDTTYRWNAADQLVGITDPIGAVWTYQYDTLGRRTAAFDPDLGRILFEYDDASRLVKQTDARNSIITFDYDTLSRVTRKTVTRGSQADVTDYVYDEAVPGYLNKGQLVRQVNNVGRLCTDFDVAGRVARQRWTLWPQGTPADRTATCAGDPPDPALTVTTWTAYDTGGRVVGRMYSKEGASSRELIGGIGGQGSPFTYDGAGRLASIPDLIPKVTYNAAGAPLRTDYANGANTTNTYDKYRGWLRTRFTSVGPGPTEGRFYAGYSYDPVTGLISAAEISNSALNEYWTYSYDLMDRLTKANNTPDSTQAQTFAYDLAGNLTTMRFVGEYDYPAPGTAGQPAHAPNCIRGNSTASCQPANELHYDFAGNMVTGRNRTIEWDGENRPTKVTVGAGVTKFAYGPDGSRWMKTMPTPANAACQGAPPNTQIFSFGPEMERKVEPLCVSGQWTIPETTPVVWTKYPHPDVKRVSVGTGGTPVSYFIHRDGLQTIRLVTNNAGGFEEFSTYTPLAGAPRHRTRERPRKRPRVSSASARTRRWVWSTLTPATTTRRSDGLFRRIGGIRPNPALGPIATRIRSMIRSTKAIQVGIFLTN</sequence>
<evidence type="ECO:0000313" key="8">
    <source>
        <dbReference type="EMBL" id="MDR6290867.1"/>
    </source>
</evidence>
<comment type="subcellular location">
    <subcellularLocation>
        <location evidence="1">Secreted</location>
    </subcellularLocation>
</comment>
<feature type="signal peptide" evidence="6">
    <location>
        <begin position="1"/>
        <end position="43"/>
    </location>
</feature>
<dbReference type="Proteomes" id="UP001262410">
    <property type="component" value="Unassembled WGS sequence"/>
</dbReference>
<dbReference type="Pfam" id="PF05593">
    <property type="entry name" value="RHS_repeat"/>
    <property type="match status" value="2"/>
</dbReference>
<dbReference type="Gene3D" id="2.130.10.130">
    <property type="entry name" value="Integrin alpha, N-terminal"/>
    <property type="match status" value="1"/>
</dbReference>
<dbReference type="EMBL" id="JAVDPW010000005">
    <property type="protein sequence ID" value="MDR6290867.1"/>
    <property type="molecule type" value="Genomic_DNA"/>
</dbReference>
<dbReference type="Pfam" id="PF13517">
    <property type="entry name" value="FG-GAP_3"/>
    <property type="match status" value="1"/>
</dbReference>
<proteinExistence type="predicted"/>
<evidence type="ECO:0000256" key="2">
    <source>
        <dbReference type="ARBA" id="ARBA00022525"/>
    </source>
</evidence>
<feature type="compositionally biased region" description="Low complexity" evidence="5">
    <location>
        <begin position="101"/>
        <end position="118"/>
    </location>
</feature>
<dbReference type="NCBIfam" id="TIGR01643">
    <property type="entry name" value="YD_repeat_2x"/>
    <property type="match status" value="2"/>
</dbReference>
<accession>A0ABU1JQH6</accession>
<dbReference type="InterPro" id="IPR050708">
    <property type="entry name" value="T6SS_VgrG/RHS"/>
</dbReference>
<name>A0ABU1JQH6_9PROT</name>
<dbReference type="Gene3D" id="2.180.10.10">
    <property type="entry name" value="RHS repeat-associated core"/>
    <property type="match status" value="3"/>
</dbReference>
<dbReference type="InterPro" id="IPR003284">
    <property type="entry name" value="Sal_SpvB"/>
</dbReference>
<organism evidence="8 9">
    <name type="scientific">Inquilinus ginsengisoli</name>
    <dbReference type="NCBI Taxonomy" id="363840"/>
    <lineage>
        <taxon>Bacteria</taxon>
        <taxon>Pseudomonadati</taxon>
        <taxon>Pseudomonadota</taxon>
        <taxon>Alphaproteobacteria</taxon>
        <taxon>Rhodospirillales</taxon>
        <taxon>Rhodospirillaceae</taxon>
        <taxon>Inquilinus</taxon>
    </lineage>
</organism>
<dbReference type="InterPro" id="IPR013517">
    <property type="entry name" value="FG-GAP"/>
</dbReference>
<dbReference type="InterPro" id="IPR031325">
    <property type="entry name" value="RHS_repeat"/>
</dbReference>
<dbReference type="PANTHER" id="PTHR32305:SF15">
    <property type="entry name" value="PROTEIN RHSA-RELATED"/>
    <property type="match status" value="1"/>
</dbReference>
<feature type="chain" id="PRO_5046706887" evidence="6">
    <location>
        <begin position="44"/>
        <end position="1937"/>
    </location>
</feature>
<dbReference type="Pfam" id="PF12256">
    <property type="entry name" value="TcdB_toxin_midN"/>
    <property type="match status" value="1"/>
</dbReference>
<feature type="compositionally biased region" description="Basic residues" evidence="5">
    <location>
        <begin position="1858"/>
        <end position="1871"/>
    </location>
</feature>
<evidence type="ECO:0000256" key="5">
    <source>
        <dbReference type="SAM" id="MobiDB-lite"/>
    </source>
</evidence>
<evidence type="ECO:0000313" key="9">
    <source>
        <dbReference type="Proteomes" id="UP001262410"/>
    </source>
</evidence>